<dbReference type="InterPro" id="IPR052306">
    <property type="entry name" value="CYP450_71D"/>
</dbReference>
<name>A0ABM4UAS0_COFAR</name>
<dbReference type="Gene3D" id="1.10.630.10">
    <property type="entry name" value="Cytochrome P450"/>
    <property type="match status" value="1"/>
</dbReference>
<keyword evidence="10 12" id="KW-0503">Monooxygenase</keyword>
<gene>
    <name evidence="15" type="primary">LOC113733457</name>
</gene>
<reference evidence="15" key="2">
    <citation type="submission" date="2025-08" db="UniProtKB">
        <authorList>
            <consortium name="RefSeq"/>
        </authorList>
    </citation>
    <scope>IDENTIFICATION</scope>
    <source>
        <tissue evidence="15">Leaves</tissue>
    </source>
</reference>
<keyword evidence="14" id="KW-1185">Reference proteome</keyword>
<keyword evidence="5" id="KW-0812">Transmembrane</keyword>
<evidence type="ECO:0000313" key="15">
    <source>
        <dbReference type="RefSeq" id="XP_071904372.1"/>
    </source>
</evidence>
<evidence type="ECO:0000256" key="8">
    <source>
        <dbReference type="ARBA" id="ARBA00023002"/>
    </source>
</evidence>
<evidence type="ECO:0000256" key="7">
    <source>
        <dbReference type="ARBA" id="ARBA00022989"/>
    </source>
</evidence>
<evidence type="ECO:0000256" key="2">
    <source>
        <dbReference type="ARBA" id="ARBA00004167"/>
    </source>
</evidence>
<keyword evidence="9 12" id="KW-0408">Iron</keyword>
<dbReference type="InterPro" id="IPR001128">
    <property type="entry name" value="Cyt_P450"/>
</dbReference>
<comment type="subcellular location">
    <subcellularLocation>
        <location evidence="2">Membrane</location>
        <topology evidence="2">Single-pass membrane protein</topology>
    </subcellularLocation>
</comment>
<dbReference type="PANTHER" id="PTHR47953:SF19">
    <property type="entry name" value="OS06G0641600 PROTEIN"/>
    <property type="match status" value="1"/>
</dbReference>
<evidence type="ECO:0000256" key="12">
    <source>
        <dbReference type="RuleBase" id="RU000461"/>
    </source>
</evidence>
<comment type="cofactor">
    <cofactor evidence="1">
        <name>heme</name>
        <dbReference type="ChEBI" id="CHEBI:30413"/>
    </cofactor>
</comment>
<dbReference type="Proteomes" id="UP001652660">
    <property type="component" value="Chromosome 1c"/>
</dbReference>
<dbReference type="InterPro" id="IPR036396">
    <property type="entry name" value="Cyt_P450_sf"/>
</dbReference>
<dbReference type="RefSeq" id="XP_071904372.1">
    <property type="nucleotide sequence ID" value="XM_072048271.1"/>
</dbReference>
<evidence type="ECO:0000256" key="11">
    <source>
        <dbReference type="ARBA" id="ARBA00023136"/>
    </source>
</evidence>
<dbReference type="CDD" id="cd11072">
    <property type="entry name" value="CYP71-like"/>
    <property type="match status" value="1"/>
</dbReference>
<evidence type="ECO:0000256" key="6">
    <source>
        <dbReference type="ARBA" id="ARBA00022723"/>
    </source>
</evidence>
<evidence type="ECO:0000256" key="1">
    <source>
        <dbReference type="ARBA" id="ARBA00001971"/>
    </source>
</evidence>
<proteinExistence type="inferred from homology"/>
<keyword evidence="13" id="KW-0175">Coiled coil</keyword>
<evidence type="ECO:0000313" key="14">
    <source>
        <dbReference type="Proteomes" id="UP001652660"/>
    </source>
</evidence>
<keyword evidence="8 12" id="KW-0560">Oxidoreductase</keyword>
<keyword evidence="11" id="KW-0472">Membrane</keyword>
<feature type="coiled-coil region" evidence="13">
    <location>
        <begin position="244"/>
        <end position="271"/>
    </location>
</feature>
<dbReference type="InterPro" id="IPR002401">
    <property type="entry name" value="Cyt_P450_E_grp-I"/>
</dbReference>
<organism evidence="14 15">
    <name type="scientific">Coffea arabica</name>
    <name type="common">Arabian coffee</name>
    <dbReference type="NCBI Taxonomy" id="13443"/>
    <lineage>
        <taxon>Eukaryota</taxon>
        <taxon>Viridiplantae</taxon>
        <taxon>Streptophyta</taxon>
        <taxon>Embryophyta</taxon>
        <taxon>Tracheophyta</taxon>
        <taxon>Spermatophyta</taxon>
        <taxon>Magnoliopsida</taxon>
        <taxon>eudicotyledons</taxon>
        <taxon>Gunneridae</taxon>
        <taxon>Pentapetalae</taxon>
        <taxon>asterids</taxon>
        <taxon>lamiids</taxon>
        <taxon>Gentianales</taxon>
        <taxon>Rubiaceae</taxon>
        <taxon>Ixoroideae</taxon>
        <taxon>Gardenieae complex</taxon>
        <taxon>Bertiereae - Coffeeae clade</taxon>
        <taxon>Coffeeae</taxon>
        <taxon>Coffea</taxon>
    </lineage>
</organism>
<dbReference type="PRINTS" id="PR00463">
    <property type="entry name" value="EP450I"/>
</dbReference>
<keyword evidence="6 12" id="KW-0479">Metal-binding</keyword>
<dbReference type="PROSITE" id="PS00086">
    <property type="entry name" value="CYTOCHROME_P450"/>
    <property type="match status" value="1"/>
</dbReference>
<evidence type="ECO:0000256" key="4">
    <source>
        <dbReference type="ARBA" id="ARBA00022617"/>
    </source>
</evidence>
<comment type="similarity">
    <text evidence="3 12">Belongs to the cytochrome P450 family.</text>
</comment>
<dbReference type="GeneID" id="113733457"/>
<evidence type="ECO:0000256" key="9">
    <source>
        <dbReference type="ARBA" id="ARBA00023004"/>
    </source>
</evidence>
<evidence type="ECO:0000256" key="3">
    <source>
        <dbReference type="ARBA" id="ARBA00010617"/>
    </source>
</evidence>
<reference evidence="14" key="1">
    <citation type="journal article" date="2025" name="Foods">
        <title>Unveiling the Microbial Signatures of Arabica Coffee Cherries: Insights into Ripeness Specific Diversity, Functional Traits, and Implications for Quality and Safety.</title>
        <authorList>
            <consortium name="RefSeq"/>
            <person name="Tenea G.N."/>
            <person name="Cifuentes V."/>
            <person name="Reyes P."/>
            <person name="Cevallos-Vallejos M."/>
        </authorList>
    </citation>
    <scope>NUCLEOTIDE SEQUENCE [LARGE SCALE GENOMIC DNA]</scope>
</reference>
<keyword evidence="4 12" id="KW-0349">Heme</keyword>
<sequence length="511" mass="58575">MAFILLLTAFLIFYFMAVKILKRPSEKTSRLMLPPGPNPLPVVGNMLQFLDSPNPVYIMRDLAKKYGPLMHLKLGEISAIVVSSPEMAKEIFKTHDIIFASRPSHHPAFKLTTYNFTDIMSSPHNDYWRELRKICNMELLSQKRVQTFKTVREYEVFDLMNSISSQQGSIFNISRSIFSLTYGITSRAAFGKRNERTERFLQILDEHNDLLAGFNLADMYPSIKLLQAMSPLKFKLDKAHKQSDEILEDILNEHKRKIKEAKDEGREGEDLVDVLLNVQKSGDFEPQLTDANIKAIIQNIFAAGSEASATAMEWAMSEMIRKPQIMKRAQDEVRSLFDGQGNVDESRLHELKYLDAIIKEILRLHPSAPLLVPRECGEQCEINGYQIPAKARLFVNAWAIGRDPKYWIEAEKFNPSRFLDSRIDFQGDDFEYIPFGAGRRICPGIAFSQPVIQLALAQLLFHFDWKLPGDMKQEELDMTAKFGITMRRKNDLLLIPIPYSRSCLIMDNSTP</sequence>
<evidence type="ECO:0000256" key="10">
    <source>
        <dbReference type="ARBA" id="ARBA00023033"/>
    </source>
</evidence>
<dbReference type="PRINTS" id="PR00385">
    <property type="entry name" value="P450"/>
</dbReference>
<dbReference type="PANTHER" id="PTHR47953">
    <property type="entry name" value="OS08G0105600 PROTEIN"/>
    <property type="match status" value="1"/>
</dbReference>
<dbReference type="InterPro" id="IPR017972">
    <property type="entry name" value="Cyt_P450_CS"/>
</dbReference>
<evidence type="ECO:0000256" key="13">
    <source>
        <dbReference type="SAM" id="Coils"/>
    </source>
</evidence>
<accession>A0ABM4UAS0</accession>
<dbReference type="Pfam" id="PF00067">
    <property type="entry name" value="p450"/>
    <property type="match status" value="1"/>
</dbReference>
<evidence type="ECO:0000256" key="5">
    <source>
        <dbReference type="ARBA" id="ARBA00022692"/>
    </source>
</evidence>
<protein>
    <submittedName>
        <fullName evidence="15">Tabersonine 16-hydroxylase 2-like</fullName>
    </submittedName>
</protein>
<dbReference type="SUPFAM" id="SSF48264">
    <property type="entry name" value="Cytochrome P450"/>
    <property type="match status" value="1"/>
</dbReference>
<keyword evidence="7" id="KW-1133">Transmembrane helix</keyword>